<dbReference type="InterPro" id="IPR045340">
    <property type="entry name" value="DUF6533"/>
</dbReference>
<feature type="transmembrane region" description="Helical" evidence="2">
    <location>
        <begin position="20"/>
        <end position="40"/>
    </location>
</feature>
<keyword evidence="2" id="KW-0472">Membrane</keyword>
<feature type="transmembrane region" description="Helical" evidence="2">
    <location>
        <begin position="374"/>
        <end position="396"/>
    </location>
</feature>
<feature type="transmembrane region" description="Helical" evidence="2">
    <location>
        <begin position="168"/>
        <end position="187"/>
    </location>
</feature>
<feature type="domain" description="DUF6533" evidence="3">
    <location>
        <begin position="25"/>
        <end position="66"/>
    </location>
</feature>
<evidence type="ECO:0000256" key="1">
    <source>
        <dbReference type="SAM" id="MobiDB-lite"/>
    </source>
</evidence>
<dbReference type="Proteomes" id="UP000663861">
    <property type="component" value="Unassembled WGS sequence"/>
</dbReference>
<accession>A0A8H3CUW1</accession>
<keyword evidence="2" id="KW-1133">Transmembrane helix</keyword>
<sequence length="1012" mass="112504">MSTSPGQEMEILEFFKAAEMTKLIALISSTILIFDTILILPQEIRYVWSARWSFARVAFHINRLWSSLLLGIYVPTLFMHNLDIQMFVYFDKQLLCLRYGHNCNDRGRNYYRESLAYIRKKDLVLGSLAVSIPSLVLLQKRDRSSKFIPNPAPGIIAGCTVKTSSYGIGAYIGPLIYETSLFLLTLYKSWSTCRTPLMQWLVRGGSKYYAVVLVTLVIIGLGSTNKRTKRAFLSSGLLAAIFSAMCSRLILSGFSYSDENKEPTPDLETVSEHDKGGYDLKYGDPPWNPYTDPFTPNDPHSAVDSIPLVAYSSQLNHDQPPQRVHVVPMDRPEGWLGKFEPVPFTRLVIHMILCFISFPIVFLISRAASGLSLFWTRLIVGGLCGGVGLTLGVSLLDLSRSCIEAALWATIIHESLKGEVNHELDYHTHNPLSPWSAVLLLYKKYLKQLSSRNRKAIRRQDDRTPWWLCIVLFLVTATVAASLVFALGRVVDIYTVQQTQTKEYYEAVVAGDISTEEIARATTVLNDTLSKVAYTWTITPLSSAQHVPTDRYFYLNRTEKDGNVVKTTTETIHFAETFASQLDPDHPSGFGTYQNQSQIGGLSSSEPTKSVGTEAGKGPTTKAVGQIVRWPRWGSRIGCRLIENLERYLTPHSTRANMTYLFVPWTSVNGVFDDMGLSPPTAANFRPVNFTAFMEGADTPNVTASESEVALMSKWWDNGVTHSFDWFPVRRGEDGNGWISIEIIMVRLNQSYTADNSSFQVFGELGSGRTRIGFDAAICVEEVRGYVLDAYNSSAGSPISISLQYSGTQLNTSTVSLGQDPSKYEAPKRIGQILSTPELQHSISSAGKFAVYNASHYNARNIMLKDNGRDWWFAPNPTAIAFGGGNSPTQYTKLNAENIAKILANSDSQHLLPYLVGSQPVLAHVYPDKTVAYTYIYTAWLAVILAIVLVNGIVVSVFVPRLPLGVSRRDIGVTSWLAAIEDDPSAKVHLSPRPGTKLGNLQRRVTRWGSGH</sequence>
<dbReference type="Pfam" id="PF20151">
    <property type="entry name" value="DUF6533"/>
    <property type="match status" value="1"/>
</dbReference>
<gene>
    <name evidence="4" type="ORF">RDB_LOCUS117613</name>
</gene>
<feature type="region of interest" description="Disordered" evidence="1">
    <location>
        <begin position="594"/>
        <end position="620"/>
    </location>
</feature>
<proteinExistence type="predicted"/>
<evidence type="ECO:0000313" key="4">
    <source>
        <dbReference type="EMBL" id="CAE6496689.1"/>
    </source>
</evidence>
<comment type="caution">
    <text evidence="4">The sequence shown here is derived from an EMBL/GenBank/DDBJ whole genome shotgun (WGS) entry which is preliminary data.</text>
</comment>
<feature type="transmembrane region" description="Helical" evidence="2">
    <location>
        <begin position="231"/>
        <end position="251"/>
    </location>
</feature>
<protein>
    <recommendedName>
        <fullName evidence="3">DUF6533 domain-containing protein</fullName>
    </recommendedName>
</protein>
<feature type="transmembrane region" description="Helical" evidence="2">
    <location>
        <begin position="935"/>
        <end position="959"/>
    </location>
</feature>
<reference evidence="4" key="1">
    <citation type="submission" date="2021-01" db="EMBL/GenBank/DDBJ databases">
        <authorList>
            <person name="Kaushik A."/>
        </authorList>
    </citation>
    <scope>NUCLEOTIDE SEQUENCE</scope>
    <source>
        <strain evidence="4">AG4-RS23</strain>
    </source>
</reference>
<keyword evidence="2" id="KW-0812">Transmembrane</keyword>
<dbReference type="EMBL" id="CAJMWY010002896">
    <property type="protein sequence ID" value="CAE6496689.1"/>
    <property type="molecule type" value="Genomic_DNA"/>
</dbReference>
<feature type="transmembrane region" description="Helical" evidence="2">
    <location>
        <begin position="61"/>
        <end position="80"/>
    </location>
</feature>
<feature type="compositionally biased region" description="Polar residues" evidence="1">
    <location>
        <begin position="594"/>
        <end position="611"/>
    </location>
</feature>
<feature type="transmembrane region" description="Helical" evidence="2">
    <location>
        <begin position="347"/>
        <end position="368"/>
    </location>
</feature>
<evidence type="ECO:0000259" key="3">
    <source>
        <dbReference type="Pfam" id="PF20151"/>
    </source>
</evidence>
<evidence type="ECO:0000313" key="5">
    <source>
        <dbReference type="Proteomes" id="UP000663861"/>
    </source>
</evidence>
<organism evidence="4 5">
    <name type="scientific">Rhizoctonia solani</name>
    <dbReference type="NCBI Taxonomy" id="456999"/>
    <lineage>
        <taxon>Eukaryota</taxon>
        <taxon>Fungi</taxon>
        <taxon>Dikarya</taxon>
        <taxon>Basidiomycota</taxon>
        <taxon>Agaricomycotina</taxon>
        <taxon>Agaricomycetes</taxon>
        <taxon>Cantharellales</taxon>
        <taxon>Ceratobasidiaceae</taxon>
        <taxon>Rhizoctonia</taxon>
    </lineage>
</organism>
<name>A0A8H3CUW1_9AGAM</name>
<evidence type="ECO:0000256" key="2">
    <source>
        <dbReference type="SAM" id="Phobius"/>
    </source>
</evidence>
<feature type="transmembrane region" description="Helical" evidence="2">
    <location>
        <begin position="208"/>
        <end position="225"/>
    </location>
</feature>
<feature type="transmembrane region" description="Helical" evidence="2">
    <location>
        <begin position="464"/>
        <end position="488"/>
    </location>
</feature>
<dbReference type="AlphaFoldDB" id="A0A8H3CUW1"/>